<dbReference type="Pfam" id="PF14280">
    <property type="entry name" value="DUF4365"/>
    <property type="match status" value="1"/>
</dbReference>
<dbReference type="InterPro" id="IPR025375">
    <property type="entry name" value="DUF4365"/>
</dbReference>
<dbReference type="Proteomes" id="UP000248714">
    <property type="component" value="Unassembled WGS sequence"/>
</dbReference>
<evidence type="ECO:0000313" key="2">
    <source>
        <dbReference type="EMBL" id="RAS57881.1"/>
    </source>
</evidence>
<accession>A0ABX9DW46</accession>
<feature type="domain" description="DUF4365" evidence="1">
    <location>
        <begin position="13"/>
        <end position="142"/>
    </location>
</feature>
<evidence type="ECO:0000313" key="3">
    <source>
        <dbReference type="Proteomes" id="UP000248714"/>
    </source>
</evidence>
<reference evidence="2 3" key="1">
    <citation type="submission" date="2018-06" db="EMBL/GenBank/DDBJ databases">
        <title>Genomic Encyclopedia of Type Strains, Phase IV (KMG-IV): sequencing the most valuable type-strain genomes for metagenomic binning, comparative biology and taxonomic classification.</title>
        <authorList>
            <person name="Goeker M."/>
        </authorList>
    </citation>
    <scope>NUCLEOTIDE SEQUENCE [LARGE SCALE GENOMIC DNA]</scope>
    <source>
        <strain evidence="2 3">DSM 45479</strain>
    </source>
</reference>
<comment type="caution">
    <text evidence="2">The sequence shown here is derived from an EMBL/GenBank/DDBJ whole genome shotgun (WGS) entry which is preliminary data.</text>
</comment>
<sequence length="1193" mass="128941">MRRGHTDRVSDRGLRAVADLVEDELEWIFRDQPVKDYGIDAHVEIEADDELVTGRLIALQIKSGKSWFAEESPDGWTFRPDADHIAYWLGHSLPVLVILVDTDRTAYWQVVSTSTVTETKKAYKLTIPRSQRFDRSARDRLFEVGGRSETLVGSLPGHYRVLPPDTVVNLRRAAEVDGLAAARLADRLSTGRAEPAMTAASVTAAQPTWLADSDAAQDLWMAVAAYASEHTADREAAAAFQLAAVAEGPRSARAHAFAGLSLVFVDRPLAAELLGRARDGGQILLADVGLMILEIAEDVASEVEVPTSIRQATEAQLDSEPTVLNALGEVAVRRGDLNEAIAYRQRAVNASSEPHSGIRLELARNIWQRAMKEGTHSPQERRRAIGHAQAAVEDRRRWAGPSADAVTVLLELLLSNAEFHEAVRAALPASQGGTALEIESVSASVAYLGALAALADGSVKALAFFKQMLPAGPRLRELTAIETEAELSLPARVAMWTELAQEAEDDTAAARFVSKLVRLGVWPDAADSLVRRKALPSITLAILRAEYLARTTDRELGAARLRELIPSDAQAVHVLVAFLEDHSGPDAAIQECEQQLQSRPDPITMALLADLLRRHQRLDRAEEVSAAIISNDALSVDMRLQACKWLVSRKVERDQYTEAAKVAKAGLAVREDPDLAWNLLAAVHNAGDVVQAREILARYRPEPTTEAEIRLWMQLHIGVPLPATDAPLMVDLVRRLPPGDLRSAIIGHLVSEVLHAPAADQQAYPPSLTETVAGFAEEINHDSRGIRKIKSDDESLRAALDQEQVDPIVAQRHLDQLRSGLRSSAEIAQLVRVPYGAALLQSPAGLLFASDLATGLRRAGEAAARDALVEGRCVVDLSALHLLTLLDKDDRLRLKSAIPGLIASWGTVGDAVHTRANARGLAIATFVASLTADGTLERTRLSPAQQAILQEQAAELEHLASALIIEHADAEGLGAAGEAIDLARRHRRPLWCDDAVLRQTARGQGVPTFSLVDLLTVLAERSSSVNSTAVLQRLASHNVVDLPLTSECIVAVAELRDWEIGPSHVALSRPGWWRSQADWAGTWEKIAAVAAAQSATALVDMTKAALAGAVAEVGLARGTQRYQQLVVATLVACHSAGVVPPPNMLALLAEHAVVGLPPKPEFVLASLIQELERRSVADPVTISHELLPVLKLK</sequence>
<gene>
    <name evidence="2" type="ORF">C8D87_1204</name>
</gene>
<dbReference type="InterPro" id="IPR011990">
    <property type="entry name" value="TPR-like_helical_dom_sf"/>
</dbReference>
<evidence type="ECO:0000259" key="1">
    <source>
        <dbReference type="Pfam" id="PF14280"/>
    </source>
</evidence>
<protein>
    <submittedName>
        <fullName evidence="2">Uncharacterized protein DUF4365</fullName>
    </submittedName>
</protein>
<proteinExistence type="predicted"/>
<dbReference type="EMBL" id="QLTT01000020">
    <property type="protein sequence ID" value="RAS57881.1"/>
    <property type="molecule type" value="Genomic_DNA"/>
</dbReference>
<keyword evidence="3" id="KW-1185">Reference proteome</keyword>
<name>A0ABX9DW46_9PSEU</name>
<organism evidence="2 3">
    <name type="scientific">Lentzea atacamensis</name>
    <dbReference type="NCBI Taxonomy" id="531938"/>
    <lineage>
        <taxon>Bacteria</taxon>
        <taxon>Bacillati</taxon>
        <taxon>Actinomycetota</taxon>
        <taxon>Actinomycetes</taxon>
        <taxon>Pseudonocardiales</taxon>
        <taxon>Pseudonocardiaceae</taxon>
        <taxon>Lentzea</taxon>
    </lineage>
</organism>
<dbReference type="RefSeq" id="WP_112232719.1">
    <property type="nucleotide sequence ID" value="NZ_QLTT01000020.1"/>
</dbReference>
<dbReference type="Gene3D" id="1.25.40.10">
    <property type="entry name" value="Tetratricopeptide repeat domain"/>
    <property type="match status" value="2"/>
</dbReference>